<evidence type="ECO:0000256" key="2">
    <source>
        <dbReference type="ARBA" id="ARBA00010725"/>
    </source>
</evidence>
<dbReference type="GO" id="GO:0005634">
    <property type="term" value="C:nucleus"/>
    <property type="evidence" value="ECO:0007669"/>
    <property type="project" value="UniProtKB-SubCell"/>
</dbReference>
<dbReference type="PROSITE" id="PS50102">
    <property type="entry name" value="RRM"/>
    <property type="match status" value="1"/>
</dbReference>
<comment type="subcellular location">
    <subcellularLocation>
        <location evidence="1 12">Nucleus</location>
    </subcellularLocation>
</comment>
<dbReference type="InterPro" id="IPR034148">
    <property type="entry name" value="NCBP2_RRM"/>
</dbReference>
<comment type="similarity">
    <text evidence="2 12">Belongs to the RRM NCBP2 family.</text>
</comment>
<evidence type="ECO:0000256" key="3">
    <source>
        <dbReference type="ARBA" id="ARBA00019878"/>
    </source>
</evidence>
<proteinExistence type="inferred from homology"/>
<dbReference type="GO" id="GO:0000339">
    <property type="term" value="F:RNA cap binding"/>
    <property type="evidence" value="ECO:0007669"/>
    <property type="project" value="InterPro"/>
</dbReference>
<keyword evidence="5 12" id="KW-0507">mRNA processing</keyword>
<dbReference type="SUPFAM" id="SSF54928">
    <property type="entry name" value="RNA-binding domain, RBD"/>
    <property type="match status" value="1"/>
</dbReference>
<dbReference type="InterPro" id="IPR000504">
    <property type="entry name" value="RRM_dom"/>
</dbReference>
<evidence type="ECO:0000256" key="10">
    <source>
        <dbReference type="ARBA" id="ARBA00023242"/>
    </source>
</evidence>
<dbReference type="GO" id="GO:0051028">
    <property type="term" value="P:mRNA transport"/>
    <property type="evidence" value="ECO:0007669"/>
    <property type="project" value="UniProtKB-KW"/>
</dbReference>
<accession>A0AAV7KCY8</accession>
<evidence type="ECO:0000313" key="15">
    <source>
        <dbReference type="Proteomes" id="UP001165289"/>
    </source>
</evidence>
<dbReference type="PANTHER" id="PTHR18847">
    <property type="entry name" value="20 KD NUCLEAR CAP BINDING PROTEIN"/>
    <property type="match status" value="1"/>
</dbReference>
<evidence type="ECO:0000259" key="13">
    <source>
        <dbReference type="PROSITE" id="PS50102"/>
    </source>
</evidence>
<dbReference type="InterPro" id="IPR035979">
    <property type="entry name" value="RBD_domain_sf"/>
</dbReference>
<evidence type="ECO:0000256" key="1">
    <source>
        <dbReference type="ARBA" id="ARBA00004123"/>
    </source>
</evidence>
<dbReference type="Proteomes" id="UP001165289">
    <property type="component" value="Unassembled WGS sequence"/>
</dbReference>
<dbReference type="InterPro" id="IPR003954">
    <property type="entry name" value="RRM_euk-type"/>
</dbReference>
<dbReference type="Pfam" id="PF00076">
    <property type="entry name" value="RRM_1"/>
    <property type="match status" value="1"/>
</dbReference>
<keyword evidence="6" id="KW-0509">mRNA transport</keyword>
<evidence type="ECO:0000256" key="5">
    <source>
        <dbReference type="ARBA" id="ARBA00022664"/>
    </source>
</evidence>
<keyword evidence="15" id="KW-1185">Reference proteome</keyword>
<dbReference type="SMART" id="SM00360">
    <property type="entry name" value="RRM"/>
    <property type="match status" value="1"/>
</dbReference>
<name>A0AAV7KCY8_9METZ</name>
<dbReference type="FunFam" id="3.30.70.330:FF:000538">
    <property type="entry name" value="Nuclear cap-binding protein subunit 2"/>
    <property type="match status" value="1"/>
</dbReference>
<feature type="domain" description="RRM" evidence="13">
    <location>
        <begin position="48"/>
        <end position="126"/>
    </location>
</feature>
<gene>
    <name evidence="14" type="ORF">LOD99_14749</name>
</gene>
<comment type="caution">
    <text evidence="14">The sequence shown here is derived from an EMBL/GenBank/DDBJ whole genome shotgun (WGS) entry which is preliminary data.</text>
</comment>
<evidence type="ECO:0000256" key="7">
    <source>
        <dbReference type="ARBA" id="ARBA00022884"/>
    </source>
</evidence>
<dbReference type="SMART" id="SM00361">
    <property type="entry name" value="RRM_1"/>
    <property type="match status" value="1"/>
</dbReference>
<dbReference type="GO" id="GO:0045292">
    <property type="term" value="P:mRNA cis splicing, via spliceosome"/>
    <property type="evidence" value="ECO:0007669"/>
    <property type="project" value="InterPro"/>
</dbReference>
<keyword evidence="9 12" id="KW-0508">mRNA splicing</keyword>
<dbReference type="Gene3D" id="3.30.70.330">
    <property type="match status" value="1"/>
</dbReference>
<sequence length="215" mass="24236">MVTVDPAEVSTDPNNAYFDKATLKKLPFGSPDWDEKVQEQIAAKKGSNTLYVGNLSFQTTEEQIFELFSLAGEVKLVIMGLDREHYTPCGFCFVEYFRREDAESCMRFLNGTKLDERVIRTDWDAGFIEGRQFGRGKSGGQVRDEYRRDYDPDRGGFGRKVEEAQFAMYEMISSGVGRPEMLPPVLPTTGIPAGVTEKKETETISPTPDVKMETN</sequence>
<evidence type="ECO:0000256" key="9">
    <source>
        <dbReference type="ARBA" id="ARBA00023187"/>
    </source>
</evidence>
<protein>
    <recommendedName>
        <fullName evidence="3 12">Nuclear cap-binding protein subunit 2</fullName>
    </recommendedName>
    <alternativeName>
        <fullName evidence="12">20 kDa nuclear cap-binding protein</fullName>
    </alternativeName>
</protein>
<dbReference type="EMBL" id="JAKMXF010000066">
    <property type="protein sequence ID" value="KAI6659073.1"/>
    <property type="molecule type" value="Genomic_DNA"/>
</dbReference>
<dbReference type="CDD" id="cd12240">
    <property type="entry name" value="RRM_NCBP2"/>
    <property type="match status" value="1"/>
</dbReference>
<dbReference type="GO" id="GO:0031047">
    <property type="term" value="P:regulatory ncRNA-mediated gene silencing"/>
    <property type="evidence" value="ECO:0007669"/>
    <property type="project" value="UniProtKB-KW"/>
</dbReference>
<dbReference type="InterPro" id="IPR012677">
    <property type="entry name" value="Nucleotide-bd_a/b_plait_sf"/>
</dbReference>
<dbReference type="GO" id="GO:0005846">
    <property type="term" value="C:nuclear cap binding complex"/>
    <property type="evidence" value="ECO:0007669"/>
    <property type="project" value="InterPro"/>
</dbReference>
<keyword evidence="10 12" id="KW-0539">Nucleus</keyword>
<keyword evidence="8" id="KW-0943">RNA-mediated gene silencing</keyword>
<keyword evidence="4" id="KW-0813">Transport</keyword>
<evidence type="ECO:0000256" key="8">
    <source>
        <dbReference type="ARBA" id="ARBA00023158"/>
    </source>
</evidence>
<evidence type="ECO:0000256" key="4">
    <source>
        <dbReference type="ARBA" id="ARBA00022448"/>
    </source>
</evidence>
<evidence type="ECO:0000256" key="6">
    <source>
        <dbReference type="ARBA" id="ARBA00022816"/>
    </source>
</evidence>
<evidence type="ECO:0000256" key="11">
    <source>
        <dbReference type="PROSITE-ProRule" id="PRU00176"/>
    </source>
</evidence>
<dbReference type="InterPro" id="IPR027157">
    <property type="entry name" value="NCBP2"/>
</dbReference>
<dbReference type="AlphaFoldDB" id="A0AAV7KCY8"/>
<reference evidence="14 15" key="1">
    <citation type="journal article" date="2023" name="BMC Biol.">
        <title>The compact genome of the sponge Oopsacas minuta (Hexactinellida) is lacking key metazoan core genes.</title>
        <authorList>
            <person name="Santini S."/>
            <person name="Schenkelaars Q."/>
            <person name="Jourda C."/>
            <person name="Duchesne M."/>
            <person name="Belahbib H."/>
            <person name="Rocher C."/>
            <person name="Selva M."/>
            <person name="Riesgo A."/>
            <person name="Vervoort M."/>
            <person name="Leys S.P."/>
            <person name="Kodjabachian L."/>
            <person name="Le Bivic A."/>
            <person name="Borchiellini C."/>
            <person name="Claverie J.M."/>
            <person name="Renard E."/>
        </authorList>
    </citation>
    <scope>NUCLEOTIDE SEQUENCE [LARGE SCALE GENOMIC DNA]</scope>
    <source>
        <strain evidence="14">SPO-2</strain>
    </source>
</reference>
<keyword evidence="7 11" id="KW-0694">RNA-binding</keyword>
<evidence type="ECO:0000313" key="14">
    <source>
        <dbReference type="EMBL" id="KAI6659073.1"/>
    </source>
</evidence>
<organism evidence="14 15">
    <name type="scientific">Oopsacas minuta</name>
    <dbReference type="NCBI Taxonomy" id="111878"/>
    <lineage>
        <taxon>Eukaryota</taxon>
        <taxon>Metazoa</taxon>
        <taxon>Porifera</taxon>
        <taxon>Hexactinellida</taxon>
        <taxon>Hexasterophora</taxon>
        <taxon>Lyssacinosida</taxon>
        <taxon>Leucopsacidae</taxon>
        <taxon>Oopsacas</taxon>
    </lineage>
</organism>
<evidence type="ECO:0000256" key="12">
    <source>
        <dbReference type="RuleBase" id="RU364036"/>
    </source>
</evidence>
<dbReference type="PANTHER" id="PTHR18847:SF0">
    <property type="entry name" value="NUCLEAR CAP-BINDING PROTEIN SUBUNIT 2"/>
    <property type="match status" value="1"/>
</dbReference>
<dbReference type="GO" id="GO:0006401">
    <property type="term" value="P:RNA catabolic process"/>
    <property type="evidence" value="ECO:0007669"/>
    <property type="project" value="UniProtKB-ARBA"/>
</dbReference>